<dbReference type="EMBL" id="JAUJYO010000017">
    <property type="protein sequence ID" value="KAK1293722.1"/>
    <property type="molecule type" value="Genomic_DNA"/>
</dbReference>
<feature type="compositionally biased region" description="Polar residues" evidence="1">
    <location>
        <begin position="31"/>
        <end position="42"/>
    </location>
</feature>
<proteinExistence type="predicted"/>
<feature type="compositionally biased region" description="Basic and acidic residues" evidence="1">
    <location>
        <begin position="86"/>
        <end position="98"/>
    </location>
</feature>
<feature type="compositionally biased region" description="Basic and acidic residues" evidence="1">
    <location>
        <begin position="1"/>
        <end position="11"/>
    </location>
</feature>
<name>A0AAV9CZZ5_ACOCL</name>
<feature type="region of interest" description="Disordered" evidence="1">
    <location>
        <begin position="1"/>
        <end position="103"/>
    </location>
</feature>
<gene>
    <name evidence="2" type="ORF">QJS10_CPB17g01035</name>
</gene>
<accession>A0AAV9CZZ5</accession>
<organism evidence="2 3">
    <name type="scientific">Acorus calamus</name>
    <name type="common">Sweet flag</name>
    <dbReference type="NCBI Taxonomy" id="4465"/>
    <lineage>
        <taxon>Eukaryota</taxon>
        <taxon>Viridiplantae</taxon>
        <taxon>Streptophyta</taxon>
        <taxon>Embryophyta</taxon>
        <taxon>Tracheophyta</taxon>
        <taxon>Spermatophyta</taxon>
        <taxon>Magnoliopsida</taxon>
        <taxon>Liliopsida</taxon>
        <taxon>Acoraceae</taxon>
        <taxon>Acorus</taxon>
    </lineage>
</organism>
<comment type="caution">
    <text evidence="2">The sequence shown here is derived from an EMBL/GenBank/DDBJ whole genome shotgun (WGS) entry which is preliminary data.</text>
</comment>
<evidence type="ECO:0000256" key="1">
    <source>
        <dbReference type="SAM" id="MobiDB-lite"/>
    </source>
</evidence>
<dbReference type="AlphaFoldDB" id="A0AAV9CZZ5"/>
<evidence type="ECO:0000313" key="3">
    <source>
        <dbReference type="Proteomes" id="UP001180020"/>
    </source>
</evidence>
<reference evidence="2" key="1">
    <citation type="journal article" date="2023" name="Nat. Commun.">
        <title>Diploid and tetraploid genomes of Acorus and the evolution of monocots.</title>
        <authorList>
            <person name="Ma L."/>
            <person name="Liu K.W."/>
            <person name="Li Z."/>
            <person name="Hsiao Y.Y."/>
            <person name="Qi Y."/>
            <person name="Fu T."/>
            <person name="Tang G.D."/>
            <person name="Zhang D."/>
            <person name="Sun W.H."/>
            <person name="Liu D.K."/>
            <person name="Li Y."/>
            <person name="Chen G.Z."/>
            <person name="Liu X.D."/>
            <person name="Liao X.Y."/>
            <person name="Jiang Y.T."/>
            <person name="Yu X."/>
            <person name="Hao Y."/>
            <person name="Huang J."/>
            <person name="Zhao X.W."/>
            <person name="Ke S."/>
            <person name="Chen Y.Y."/>
            <person name="Wu W.L."/>
            <person name="Hsu J.L."/>
            <person name="Lin Y.F."/>
            <person name="Huang M.D."/>
            <person name="Li C.Y."/>
            <person name="Huang L."/>
            <person name="Wang Z.W."/>
            <person name="Zhao X."/>
            <person name="Zhong W.Y."/>
            <person name="Peng D.H."/>
            <person name="Ahmad S."/>
            <person name="Lan S."/>
            <person name="Zhang J.S."/>
            <person name="Tsai W.C."/>
            <person name="Van de Peer Y."/>
            <person name="Liu Z.J."/>
        </authorList>
    </citation>
    <scope>NUCLEOTIDE SEQUENCE</scope>
    <source>
        <strain evidence="2">CP</strain>
    </source>
</reference>
<sequence>MSEARWGWRSERRTKRRSGLRGLSVKDGGDSPSQSQNWTKSSHLPAKRTPKVTKSPSPKRRRTLVDPPVHPQTAEVICPTDGMSFHSEKPKSKHEKNSESNVQNIAEVDHISELGRRFQELSHGLIQVASKGAETPHSTDLLKRRTIEIMKEVEEDLRKSSQNCQDDNVQVEVDSISNVEVAKGFKRRGKKTVGGKPQKRWIGVLEKSSRGRRCISSARFYSLKSVERLVNNRSL</sequence>
<reference evidence="2" key="2">
    <citation type="submission" date="2023-06" db="EMBL/GenBank/DDBJ databases">
        <authorList>
            <person name="Ma L."/>
            <person name="Liu K.-W."/>
            <person name="Li Z."/>
            <person name="Hsiao Y.-Y."/>
            <person name="Qi Y."/>
            <person name="Fu T."/>
            <person name="Tang G."/>
            <person name="Zhang D."/>
            <person name="Sun W.-H."/>
            <person name="Liu D.-K."/>
            <person name="Li Y."/>
            <person name="Chen G.-Z."/>
            <person name="Liu X.-D."/>
            <person name="Liao X.-Y."/>
            <person name="Jiang Y.-T."/>
            <person name="Yu X."/>
            <person name="Hao Y."/>
            <person name="Huang J."/>
            <person name="Zhao X.-W."/>
            <person name="Ke S."/>
            <person name="Chen Y.-Y."/>
            <person name="Wu W.-L."/>
            <person name="Hsu J.-L."/>
            <person name="Lin Y.-F."/>
            <person name="Huang M.-D."/>
            <person name="Li C.-Y."/>
            <person name="Huang L."/>
            <person name="Wang Z.-W."/>
            <person name="Zhao X."/>
            <person name="Zhong W.-Y."/>
            <person name="Peng D.-H."/>
            <person name="Ahmad S."/>
            <person name="Lan S."/>
            <person name="Zhang J.-S."/>
            <person name="Tsai W.-C."/>
            <person name="Van De Peer Y."/>
            <person name="Liu Z.-J."/>
        </authorList>
    </citation>
    <scope>NUCLEOTIDE SEQUENCE</scope>
    <source>
        <strain evidence="2">CP</strain>
        <tissue evidence="2">Leaves</tissue>
    </source>
</reference>
<keyword evidence="3" id="KW-1185">Reference proteome</keyword>
<dbReference type="Proteomes" id="UP001180020">
    <property type="component" value="Unassembled WGS sequence"/>
</dbReference>
<feature type="compositionally biased region" description="Basic residues" evidence="1">
    <location>
        <begin position="45"/>
        <end position="62"/>
    </location>
</feature>
<protein>
    <submittedName>
        <fullName evidence="2">Uncharacterized protein</fullName>
    </submittedName>
</protein>
<evidence type="ECO:0000313" key="2">
    <source>
        <dbReference type="EMBL" id="KAK1293722.1"/>
    </source>
</evidence>